<sequence length="111" mass="12468">MRMRVIDYDYDDSDANAAADDAAVVPNKNRRPTLYECNHETADSVNCKDAQHYGVSDISGHATPSDAVTGGSRRARPRSSIIEGEYDTILSQSETRERFKYGKRIRCDHVE</sequence>
<keyword evidence="3" id="KW-1185">Reference proteome</keyword>
<dbReference type="Proteomes" id="UP000828390">
    <property type="component" value="Unassembled WGS sequence"/>
</dbReference>
<gene>
    <name evidence="2" type="ORF">DPMN_077091</name>
</gene>
<evidence type="ECO:0000313" key="3">
    <source>
        <dbReference type="Proteomes" id="UP000828390"/>
    </source>
</evidence>
<organism evidence="2 3">
    <name type="scientific">Dreissena polymorpha</name>
    <name type="common">Zebra mussel</name>
    <name type="synonym">Mytilus polymorpha</name>
    <dbReference type="NCBI Taxonomy" id="45954"/>
    <lineage>
        <taxon>Eukaryota</taxon>
        <taxon>Metazoa</taxon>
        <taxon>Spiralia</taxon>
        <taxon>Lophotrochozoa</taxon>
        <taxon>Mollusca</taxon>
        <taxon>Bivalvia</taxon>
        <taxon>Autobranchia</taxon>
        <taxon>Heteroconchia</taxon>
        <taxon>Euheterodonta</taxon>
        <taxon>Imparidentia</taxon>
        <taxon>Neoheterodontei</taxon>
        <taxon>Myida</taxon>
        <taxon>Dreissenoidea</taxon>
        <taxon>Dreissenidae</taxon>
        <taxon>Dreissena</taxon>
    </lineage>
</organism>
<accession>A0A9D3YJU6</accession>
<feature type="region of interest" description="Disordered" evidence="1">
    <location>
        <begin position="56"/>
        <end position="76"/>
    </location>
</feature>
<name>A0A9D3YJU6_DREPO</name>
<evidence type="ECO:0000313" key="2">
    <source>
        <dbReference type="EMBL" id="KAH3702089.1"/>
    </source>
</evidence>
<protein>
    <submittedName>
        <fullName evidence="2">Uncharacterized protein</fullName>
    </submittedName>
</protein>
<reference evidence="2" key="1">
    <citation type="journal article" date="2019" name="bioRxiv">
        <title>The Genome of the Zebra Mussel, Dreissena polymorpha: A Resource for Invasive Species Research.</title>
        <authorList>
            <person name="McCartney M.A."/>
            <person name="Auch B."/>
            <person name="Kono T."/>
            <person name="Mallez S."/>
            <person name="Zhang Y."/>
            <person name="Obille A."/>
            <person name="Becker A."/>
            <person name="Abrahante J.E."/>
            <person name="Garbe J."/>
            <person name="Badalamenti J.P."/>
            <person name="Herman A."/>
            <person name="Mangelson H."/>
            <person name="Liachko I."/>
            <person name="Sullivan S."/>
            <person name="Sone E.D."/>
            <person name="Koren S."/>
            <person name="Silverstein K.A.T."/>
            <person name="Beckman K.B."/>
            <person name="Gohl D.M."/>
        </authorList>
    </citation>
    <scope>NUCLEOTIDE SEQUENCE</scope>
    <source>
        <strain evidence="2">Duluth1</strain>
        <tissue evidence="2">Whole animal</tissue>
    </source>
</reference>
<dbReference type="EMBL" id="JAIWYP010000015">
    <property type="protein sequence ID" value="KAH3702089.1"/>
    <property type="molecule type" value="Genomic_DNA"/>
</dbReference>
<comment type="caution">
    <text evidence="2">The sequence shown here is derived from an EMBL/GenBank/DDBJ whole genome shotgun (WGS) entry which is preliminary data.</text>
</comment>
<reference evidence="2" key="2">
    <citation type="submission" date="2020-11" db="EMBL/GenBank/DDBJ databases">
        <authorList>
            <person name="McCartney M.A."/>
            <person name="Auch B."/>
            <person name="Kono T."/>
            <person name="Mallez S."/>
            <person name="Becker A."/>
            <person name="Gohl D.M."/>
            <person name="Silverstein K.A.T."/>
            <person name="Koren S."/>
            <person name="Bechman K.B."/>
            <person name="Herman A."/>
            <person name="Abrahante J.E."/>
            <person name="Garbe J."/>
        </authorList>
    </citation>
    <scope>NUCLEOTIDE SEQUENCE</scope>
    <source>
        <strain evidence="2">Duluth1</strain>
        <tissue evidence="2">Whole animal</tissue>
    </source>
</reference>
<dbReference type="AlphaFoldDB" id="A0A9D3YJU6"/>
<proteinExistence type="predicted"/>
<evidence type="ECO:0000256" key="1">
    <source>
        <dbReference type="SAM" id="MobiDB-lite"/>
    </source>
</evidence>